<keyword evidence="2" id="KW-1185">Reference proteome</keyword>
<dbReference type="InterPro" id="IPR036928">
    <property type="entry name" value="AS_sf"/>
</dbReference>
<reference evidence="2" key="1">
    <citation type="submission" date="2016-11" db="EMBL/GenBank/DDBJ databases">
        <authorList>
            <person name="Varghese N."/>
            <person name="Submissions S."/>
        </authorList>
    </citation>
    <scope>NUCLEOTIDE SEQUENCE [LARGE SCALE GENOMIC DNA]</scope>
    <source>
        <strain evidence="2">CGMCC 1.6496</strain>
    </source>
</reference>
<dbReference type="OrthoDB" id="3194737at2"/>
<dbReference type="Gene3D" id="3.90.1300.10">
    <property type="entry name" value="Amidase signature (AS) domain"/>
    <property type="match status" value="1"/>
</dbReference>
<organism evidence="1 2">
    <name type="scientific">Virgibacillus chiguensis</name>
    <dbReference type="NCBI Taxonomy" id="411959"/>
    <lineage>
        <taxon>Bacteria</taxon>
        <taxon>Bacillati</taxon>
        <taxon>Bacillota</taxon>
        <taxon>Bacilli</taxon>
        <taxon>Bacillales</taxon>
        <taxon>Bacillaceae</taxon>
        <taxon>Virgibacillus</taxon>
    </lineage>
</organism>
<accession>A0A1M5RGC3</accession>
<evidence type="ECO:0000313" key="2">
    <source>
        <dbReference type="Proteomes" id="UP000184079"/>
    </source>
</evidence>
<evidence type="ECO:0000313" key="1">
    <source>
        <dbReference type="EMBL" id="SHH24823.1"/>
    </source>
</evidence>
<proteinExistence type="predicted"/>
<dbReference type="RefSeq" id="WP_084723571.1">
    <property type="nucleotide sequence ID" value="NZ_FQXD01000005.1"/>
</dbReference>
<gene>
    <name evidence="1" type="ORF">SAMN05421807_105133</name>
</gene>
<sequence>MIAKNRLALAERELGRSVVAINYDWNTERISKGQGALFFGVKDTNQIPNYVLDKLDSDQNMIWLTVDKAASKGRAIDTDLHNPITYRLMTGSSSGGPINILKGINDFAIGTDGGGSTLGPAMSCQLPSVIGSGIGLHVKQKKTSTDGIDFTGSVGVIAKDMWTLASIIETLINEELELVEEPKLKIAIPKKGTITCPDQMDMHEKVIYYLSKMDCSHISFLEVDMTGIDNRARGINIIQEILGENEADLILTCEGPIDVYGYGETIPQQFGQVGQELTKHHGKYLLRSANMCNTTAITVPTENLATGLVIVAKEGVGNCKNAFNLAKKLEKGINLPDVWKRYFLDNEQEFNGFQL</sequence>
<dbReference type="Proteomes" id="UP000184079">
    <property type="component" value="Unassembled WGS sequence"/>
</dbReference>
<dbReference type="AlphaFoldDB" id="A0A1M5RGC3"/>
<dbReference type="SUPFAM" id="SSF75304">
    <property type="entry name" value="Amidase signature (AS) enzymes"/>
    <property type="match status" value="1"/>
</dbReference>
<dbReference type="EMBL" id="FQXD01000005">
    <property type="protein sequence ID" value="SHH24823.1"/>
    <property type="molecule type" value="Genomic_DNA"/>
</dbReference>
<name>A0A1M5RGC3_9BACI</name>
<protein>
    <submittedName>
        <fullName evidence="1">Amidase</fullName>
    </submittedName>
</protein>